<proteinExistence type="predicted"/>
<evidence type="ECO:0000313" key="2">
    <source>
        <dbReference type="EMBL" id="KAF3113448.1"/>
    </source>
</evidence>
<evidence type="ECO:0000256" key="1">
    <source>
        <dbReference type="SAM" id="MobiDB-lite"/>
    </source>
</evidence>
<organism evidence="2 3">
    <name type="scientific">Orbilia oligospora</name>
    <name type="common">Nematode-trapping fungus</name>
    <name type="synonym">Arthrobotrys oligospora</name>
    <dbReference type="NCBI Taxonomy" id="2813651"/>
    <lineage>
        <taxon>Eukaryota</taxon>
        <taxon>Fungi</taxon>
        <taxon>Dikarya</taxon>
        <taxon>Ascomycota</taxon>
        <taxon>Pezizomycotina</taxon>
        <taxon>Orbiliomycetes</taxon>
        <taxon>Orbiliales</taxon>
        <taxon>Orbiliaceae</taxon>
        <taxon>Orbilia</taxon>
    </lineage>
</organism>
<reference evidence="2 3" key="1">
    <citation type="submission" date="2019-06" db="EMBL/GenBank/DDBJ databases">
        <authorList>
            <person name="Palmer J.M."/>
        </authorList>
    </citation>
    <scope>NUCLEOTIDE SEQUENCE [LARGE SCALE GENOMIC DNA]</scope>
    <source>
        <strain evidence="2 3">TWF102</strain>
    </source>
</reference>
<protein>
    <submittedName>
        <fullName evidence="2">Uncharacterized protein</fullName>
    </submittedName>
</protein>
<feature type="compositionally biased region" description="Basic and acidic residues" evidence="1">
    <location>
        <begin position="36"/>
        <end position="52"/>
    </location>
</feature>
<feature type="region of interest" description="Disordered" evidence="1">
    <location>
        <begin position="1"/>
        <end position="94"/>
    </location>
</feature>
<dbReference type="Proteomes" id="UP000475325">
    <property type="component" value="Unassembled WGS sequence"/>
</dbReference>
<sequence>MSDTMNSMRGSCDCDGDGDEEEEEEEKRKRKRKREKREIRIGIGMREEDKANGEIATPPRTTTTTPQHINTGSAANNGRHTPTRSHRIGSGQTR</sequence>
<feature type="compositionally biased region" description="Acidic residues" evidence="1">
    <location>
        <begin position="14"/>
        <end position="25"/>
    </location>
</feature>
<accession>A0A7C8JDT1</accession>
<feature type="compositionally biased region" description="Polar residues" evidence="1">
    <location>
        <begin position="67"/>
        <end position="80"/>
    </location>
</feature>
<dbReference type="EMBL" id="WIQW01000001">
    <property type="protein sequence ID" value="KAF3113448.1"/>
    <property type="molecule type" value="Genomic_DNA"/>
</dbReference>
<gene>
    <name evidence="2" type="ORF">TWF102_000108</name>
</gene>
<name>A0A7C8JDT1_ORBOL</name>
<dbReference type="AlphaFoldDB" id="A0A7C8JDT1"/>
<evidence type="ECO:0000313" key="3">
    <source>
        <dbReference type="Proteomes" id="UP000475325"/>
    </source>
</evidence>
<feature type="compositionally biased region" description="Low complexity" evidence="1">
    <location>
        <begin position="57"/>
        <end position="66"/>
    </location>
</feature>
<comment type="caution">
    <text evidence="2">The sequence shown here is derived from an EMBL/GenBank/DDBJ whole genome shotgun (WGS) entry which is preliminary data.</text>
</comment>